<keyword evidence="3" id="KW-1185">Reference proteome</keyword>
<name>A0ABX8CT29_9NOCA</name>
<evidence type="ECO:0000313" key="2">
    <source>
        <dbReference type="EMBL" id="QVI21340.1"/>
    </source>
</evidence>
<organism evidence="2 3">
    <name type="scientific">Nocardia tengchongensis</name>
    <dbReference type="NCBI Taxonomy" id="2055889"/>
    <lineage>
        <taxon>Bacteria</taxon>
        <taxon>Bacillati</taxon>
        <taxon>Actinomycetota</taxon>
        <taxon>Actinomycetes</taxon>
        <taxon>Mycobacteriales</taxon>
        <taxon>Nocardiaceae</taxon>
        <taxon>Nocardia</taxon>
    </lineage>
</organism>
<evidence type="ECO:0008006" key="4">
    <source>
        <dbReference type="Google" id="ProtNLM"/>
    </source>
</evidence>
<keyword evidence="1" id="KW-0812">Transmembrane</keyword>
<protein>
    <recommendedName>
        <fullName evidence="4">YggT family protein</fullName>
    </recommendedName>
</protein>
<accession>A0ABX8CT29</accession>
<feature type="transmembrane region" description="Helical" evidence="1">
    <location>
        <begin position="6"/>
        <end position="25"/>
    </location>
</feature>
<evidence type="ECO:0000313" key="3">
    <source>
        <dbReference type="Proteomes" id="UP000683310"/>
    </source>
</evidence>
<evidence type="ECO:0000256" key="1">
    <source>
        <dbReference type="SAM" id="Phobius"/>
    </source>
</evidence>
<dbReference type="RefSeq" id="WP_213557442.1">
    <property type="nucleotide sequence ID" value="NZ_JBHUAW010000043.1"/>
</dbReference>
<reference evidence="2 3" key="1">
    <citation type="submission" date="2021-04" db="EMBL/GenBank/DDBJ databases">
        <title>Nocardia tengchongensis.</title>
        <authorList>
            <person name="Zhuang k."/>
            <person name="Ran Y."/>
            <person name="Li W."/>
        </authorList>
    </citation>
    <scope>NUCLEOTIDE SEQUENCE [LARGE SCALE GENOMIC DNA]</scope>
    <source>
        <strain evidence="2 3">CFH S0057</strain>
    </source>
</reference>
<dbReference type="EMBL" id="CP074371">
    <property type="protein sequence ID" value="QVI21340.1"/>
    <property type="molecule type" value="Genomic_DNA"/>
</dbReference>
<keyword evidence="1" id="KW-1133">Transmembrane helix</keyword>
<gene>
    <name evidence="2" type="ORF">KHQ06_36140</name>
</gene>
<feature type="transmembrane region" description="Helical" evidence="1">
    <location>
        <begin position="49"/>
        <end position="70"/>
    </location>
</feature>
<keyword evidence="1" id="KW-0472">Membrane</keyword>
<proteinExistence type="predicted"/>
<dbReference type="Proteomes" id="UP000683310">
    <property type="component" value="Chromosome"/>
</dbReference>
<sequence length="71" mass="8092">MTNLLLVLAILDIALMTILIIIYRIPPLSRRLQATAVVQRYWRPGWPDLRTMIMPLVLVMTGVLVGIGYLM</sequence>